<organism evidence="1 2">
    <name type="scientific">Armillaria luteobubalina</name>
    <dbReference type="NCBI Taxonomy" id="153913"/>
    <lineage>
        <taxon>Eukaryota</taxon>
        <taxon>Fungi</taxon>
        <taxon>Dikarya</taxon>
        <taxon>Basidiomycota</taxon>
        <taxon>Agaricomycotina</taxon>
        <taxon>Agaricomycetes</taxon>
        <taxon>Agaricomycetidae</taxon>
        <taxon>Agaricales</taxon>
        <taxon>Marasmiineae</taxon>
        <taxon>Physalacriaceae</taxon>
        <taxon>Armillaria</taxon>
    </lineage>
</organism>
<evidence type="ECO:0000313" key="2">
    <source>
        <dbReference type="Proteomes" id="UP001175228"/>
    </source>
</evidence>
<name>A0AA39Q0G5_9AGAR</name>
<sequence length="516" mass="58306">MADKLSSRSYLTSRAGSSNLRPRKVITSFTETGQAESSVKVPLQRVYTGRNLAVIPSSLADTPCATLGVQGILAQLNATLETSHTFHTPYLFSLLEGYIKNNYDFGTAYGHLRTVWKTNDPSTIREELRKSKEKDEKRRREALVGNRVVDPWLQPRRVWDLWSNRVVPYWAAGSIFPVPISHAWVDASELVGVWTVINGKEWPAPLPKDANLNLIRIEMLNWAWKGLRLEEWKLDVPTIGRVYWHGRVVIYLSGLGRAVGFGEGDLESERCWFRRAWTLQEVGHEKILAGDTPDGPLHAKPIDRHGNYASEILTRFHKQLELVYQRSVTDFSGALTDMQQRVSTNPVDKIAGLAFPLWSNTIPAYDGNKPLEDAWVALVDSMNSQMRADFLFLYPQVGRGDKRWRPTGLVRGLDVGPVQGRDRCGELVVQGTDGMARAFEILVTHQSIIPEGTYTLLGSYAWDFEGNVARPQYWTIGKRLSHHRFQKVSVSQISNFDEITRLANLGIINVFPNVLV</sequence>
<gene>
    <name evidence="1" type="ORF">EDD18DRAFT_1178439</name>
</gene>
<keyword evidence="2" id="KW-1185">Reference proteome</keyword>
<evidence type="ECO:0000313" key="1">
    <source>
        <dbReference type="EMBL" id="KAK0493494.1"/>
    </source>
</evidence>
<accession>A0AA39Q0G5</accession>
<proteinExistence type="predicted"/>
<dbReference type="AlphaFoldDB" id="A0AA39Q0G5"/>
<dbReference type="EMBL" id="JAUEPU010000024">
    <property type="protein sequence ID" value="KAK0493494.1"/>
    <property type="molecule type" value="Genomic_DNA"/>
</dbReference>
<reference evidence="1" key="1">
    <citation type="submission" date="2023-06" db="EMBL/GenBank/DDBJ databases">
        <authorList>
            <consortium name="Lawrence Berkeley National Laboratory"/>
            <person name="Ahrendt S."/>
            <person name="Sahu N."/>
            <person name="Indic B."/>
            <person name="Wong-Bajracharya J."/>
            <person name="Merenyi Z."/>
            <person name="Ke H.-M."/>
            <person name="Monk M."/>
            <person name="Kocsube S."/>
            <person name="Drula E."/>
            <person name="Lipzen A."/>
            <person name="Balint B."/>
            <person name="Henrissat B."/>
            <person name="Andreopoulos B."/>
            <person name="Martin F.M."/>
            <person name="Harder C.B."/>
            <person name="Rigling D."/>
            <person name="Ford K.L."/>
            <person name="Foster G.D."/>
            <person name="Pangilinan J."/>
            <person name="Papanicolaou A."/>
            <person name="Barry K."/>
            <person name="LaButti K."/>
            <person name="Viragh M."/>
            <person name="Koriabine M."/>
            <person name="Yan M."/>
            <person name="Riley R."/>
            <person name="Champramary S."/>
            <person name="Plett K.L."/>
            <person name="Tsai I.J."/>
            <person name="Slot J."/>
            <person name="Sipos G."/>
            <person name="Plett J."/>
            <person name="Nagy L.G."/>
            <person name="Grigoriev I.V."/>
        </authorList>
    </citation>
    <scope>NUCLEOTIDE SEQUENCE</scope>
    <source>
        <strain evidence="1">HWK02</strain>
    </source>
</reference>
<protein>
    <submittedName>
        <fullName evidence="1">Uncharacterized protein</fullName>
    </submittedName>
</protein>
<dbReference type="Proteomes" id="UP001175228">
    <property type="component" value="Unassembled WGS sequence"/>
</dbReference>
<comment type="caution">
    <text evidence="1">The sequence shown here is derived from an EMBL/GenBank/DDBJ whole genome shotgun (WGS) entry which is preliminary data.</text>
</comment>